<accession>A0AAP0F288</accession>
<keyword evidence="1" id="KW-1133">Transmembrane helix</keyword>
<evidence type="ECO:0000256" key="1">
    <source>
        <dbReference type="SAM" id="Phobius"/>
    </source>
</evidence>
<keyword evidence="1" id="KW-0472">Membrane</keyword>
<gene>
    <name evidence="2" type="ORF">Scep_023668</name>
</gene>
<proteinExistence type="predicted"/>
<sequence length="63" mass="6928">MVVVVLPLMIRLATLFITAISVGYEKAGSTISKVVVQYLLALALARRRICTQSPNKYTDESSK</sequence>
<dbReference type="EMBL" id="JBBNAG010000010">
    <property type="protein sequence ID" value="KAK9100238.1"/>
    <property type="molecule type" value="Genomic_DNA"/>
</dbReference>
<name>A0AAP0F288_9MAGN</name>
<comment type="caution">
    <text evidence="2">The sequence shown here is derived from an EMBL/GenBank/DDBJ whole genome shotgun (WGS) entry which is preliminary data.</text>
</comment>
<feature type="transmembrane region" description="Helical" evidence="1">
    <location>
        <begin position="6"/>
        <end position="24"/>
    </location>
</feature>
<organism evidence="2 3">
    <name type="scientific">Stephania cephalantha</name>
    <dbReference type="NCBI Taxonomy" id="152367"/>
    <lineage>
        <taxon>Eukaryota</taxon>
        <taxon>Viridiplantae</taxon>
        <taxon>Streptophyta</taxon>
        <taxon>Embryophyta</taxon>
        <taxon>Tracheophyta</taxon>
        <taxon>Spermatophyta</taxon>
        <taxon>Magnoliopsida</taxon>
        <taxon>Ranunculales</taxon>
        <taxon>Menispermaceae</taxon>
        <taxon>Menispermoideae</taxon>
        <taxon>Cissampelideae</taxon>
        <taxon>Stephania</taxon>
    </lineage>
</organism>
<reference evidence="2 3" key="1">
    <citation type="submission" date="2024-01" db="EMBL/GenBank/DDBJ databases">
        <title>Genome assemblies of Stephania.</title>
        <authorList>
            <person name="Yang L."/>
        </authorList>
    </citation>
    <scope>NUCLEOTIDE SEQUENCE [LARGE SCALE GENOMIC DNA]</scope>
    <source>
        <strain evidence="2">JXDWG</strain>
        <tissue evidence="2">Leaf</tissue>
    </source>
</reference>
<dbReference type="Proteomes" id="UP001419268">
    <property type="component" value="Unassembled WGS sequence"/>
</dbReference>
<protein>
    <submittedName>
        <fullName evidence="2">Uncharacterized protein</fullName>
    </submittedName>
</protein>
<evidence type="ECO:0000313" key="3">
    <source>
        <dbReference type="Proteomes" id="UP001419268"/>
    </source>
</evidence>
<keyword evidence="1" id="KW-0812">Transmembrane</keyword>
<evidence type="ECO:0000313" key="2">
    <source>
        <dbReference type="EMBL" id="KAK9100238.1"/>
    </source>
</evidence>
<dbReference type="AlphaFoldDB" id="A0AAP0F288"/>
<keyword evidence="3" id="KW-1185">Reference proteome</keyword>